<evidence type="ECO:0000256" key="10">
    <source>
        <dbReference type="ARBA" id="ARBA00033610"/>
    </source>
</evidence>
<feature type="active site" description="Schiff-base intermediate with substrate" evidence="13">
    <location>
        <position position="202"/>
    </location>
</feature>
<dbReference type="Proteomes" id="UP000694393">
    <property type="component" value="Unplaced"/>
</dbReference>
<reference evidence="15" key="2">
    <citation type="submission" date="2025-09" db="UniProtKB">
        <authorList>
            <consortium name="Ensembl"/>
        </authorList>
    </citation>
    <scope>IDENTIFICATION</scope>
</reference>
<dbReference type="InterPro" id="IPR013785">
    <property type="entry name" value="Aldolase_TIM"/>
</dbReference>
<evidence type="ECO:0000313" key="15">
    <source>
        <dbReference type="Ensembl" id="ENSPCEP00000000942.1"/>
    </source>
</evidence>
<evidence type="ECO:0000256" key="6">
    <source>
        <dbReference type="ARBA" id="ARBA00023239"/>
    </source>
</evidence>
<dbReference type="PRINTS" id="PR00146">
    <property type="entry name" value="DHPICSNTHASE"/>
</dbReference>
<keyword evidence="16" id="KW-1185">Reference proteome</keyword>
<comment type="similarity">
    <text evidence="2 12">Belongs to the DapA family.</text>
</comment>
<evidence type="ECO:0000256" key="3">
    <source>
        <dbReference type="ARBA" id="ARBA00011881"/>
    </source>
</evidence>
<evidence type="ECO:0000256" key="13">
    <source>
        <dbReference type="PIRSR" id="PIRSR001365-1"/>
    </source>
</evidence>
<evidence type="ECO:0000256" key="8">
    <source>
        <dbReference type="ARBA" id="ARBA00030874"/>
    </source>
</evidence>
<organism evidence="15 16">
    <name type="scientific">Pelusios castaneus</name>
    <name type="common">West African mud turtle</name>
    <dbReference type="NCBI Taxonomy" id="367368"/>
    <lineage>
        <taxon>Eukaryota</taxon>
        <taxon>Metazoa</taxon>
        <taxon>Chordata</taxon>
        <taxon>Craniata</taxon>
        <taxon>Vertebrata</taxon>
        <taxon>Euteleostomi</taxon>
        <taxon>Archelosauria</taxon>
        <taxon>Testudinata</taxon>
        <taxon>Testudines</taxon>
        <taxon>Pleurodira</taxon>
        <taxon>Pelomedusidae</taxon>
        <taxon>Pelusios</taxon>
    </lineage>
</organism>
<dbReference type="InterPro" id="IPR020625">
    <property type="entry name" value="Schiff_base-form_aldolases_AS"/>
</dbReference>
<dbReference type="GO" id="GO:0008840">
    <property type="term" value="F:4-hydroxy-tetrahydrodipicolinate synthase activity"/>
    <property type="evidence" value="ECO:0007669"/>
    <property type="project" value="TreeGrafter"/>
</dbReference>
<dbReference type="GO" id="GO:0005739">
    <property type="term" value="C:mitochondrion"/>
    <property type="evidence" value="ECO:0007669"/>
    <property type="project" value="TreeGrafter"/>
</dbReference>
<evidence type="ECO:0000256" key="11">
    <source>
        <dbReference type="ARBA" id="ARBA00033613"/>
    </source>
</evidence>
<dbReference type="Pfam" id="PF00701">
    <property type="entry name" value="DHDPS"/>
    <property type="match status" value="1"/>
</dbReference>
<reference evidence="15" key="1">
    <citation type="submission" date="2025-08" db="UniProtKB">
        <authorList>
            <consortium name="Ensembl"/>
        </authorList>
    </citation>
    <scope>IDENTIFICATION</scope>
</reference>
<dbReference type="AlphaFoldDB" id="A0A8C8VDY4"/>
<evidence type="ECO:0000256" key="4">
    <source>
        <dbReference type="ARBA" id="ARBA00012215"/>
    </source>
</evidence>
<feature type="binding site" evidence="14">
    <location>
        <position position="245"/>
    </location>
    <ligand>
        <name>pyruvate</name>
        <dbReference type="ChEBI" id="CHEBI:15361"/>
    </ligand>
</feature>
<evidence type="ECO:0000256" key="5">
    <source>
        <dbReference type="ARBA" id="ARBA00018425"/>
    </source>
</evidence>
<keyword evidence="6 12" id="KW-0456">Lyase</keyword>
<evidence type="ECO:0000256" key="1">
    <source>
        <dbReference type="ARBA" id="ARBA00002577"/>
    </source>
</evidence>
<name>A0A8C8VDY4_9SAUR</name>
<comment type="subunit">
    <text evidence="3">Homotetramer.</text>
</comment>
<comment type="catalytic activity">
    <reaction evidence="11">
        <text>(4S)-4-hydroxy-2-oxoglutarate = glyoxylate + pyruvate</text>
        <dbReference type="Rhea" id="RHEA:35639"/>
        <dbReference type="ChEBI" id="CHEBI:15361"/>
        <dbReference type="ChEBI" id="CHEBI:36655"/>
        <dbReference type="ChEBI" id="CHEBI:71685"/>
        <dbReference type="EC" id="4.1.3.16"/>
    </reaction>
</comment>
<dbReference type="PANTHER" id="PTHR12128:SF66">
    <property type="entry name" value="4-HYDROXY-2-OXOGLUTARATE ALDOLASE, MITOCHONDRIAL"/>
    <property type="match status" value="1"/>
</dbReference>
<dbReference type="SUPFAM" id="SSF51569">
    <property type="entry name" value="Aldolase"/>
    <property type="match status" value="1"/>
</dbReference>
<feature type="active site" description="Proton donor/acceptor" evidence="13">
    <location>
        <position position="174"/>
    </location>
</feature>
<evidence type="ECO:0000313" key="16">
    <source>
        <dbReference type="Proteomes" id="UP000694393"/>
    </source>
</evidence>
<dbReference type="EC" id="4.1.3.16" evidence="4"/>
<dbReference type="InterPro" id="IPR002220">
    <property type="entry name" value="DapA-like"/>
</dbReference>
<evidence type="ECO:0000256" key="2">
    <source>
        <dbReference type="ARBA" id="ARBA00007592"/>
    </source>
</evidence>
<dbReference type="GO" id="GO:0008700">
    <property type="term" value="F:(R,S)-4-hydroxy-2-oxoglutarate aldolase activity"/>
    <property type="evidence" value="ECO:0007669"/>
    <property type="project" value="UniProtKB-EC"/>
</dbReference>
<comment type="function">
    <text evidence="1">Catalyzes the final step in the metabolic pathway of hydroxyproline.</text>
</comment>
<evidence type="ECO:0000256" key="12">
    <source>
        <dbReference type="PIRNR" id="PIRNR001365"/>
    </source>
</evidence>
<protein>
    <recommendedName>
        <fullName evidence="5">4-hydroxy-2-oxoglutarate aldolase, mitochondrial</fullName>
        <ecNumber evidence="4">4.1.3.16</ecNumber>
    </recommendedName>
    <alternativeName>
        <fullName evidence="9">Dihydrodipicolinate synthase-like</fullName>
    </alternativeName>
    <alternativeName>
        <fullName evidence="8">Probable 2-keto-4-hydroxyglutarate aldolase</fullName>
    </alternativeName>
</protein>
<dbReference type="GO" id="GO:0009436">
    <property type="term" value="P:glyoxylate catabolic process"/>
    <property type="evidence" value="ECO:0007669"/>
    <property type="project" value="TreeGrafter"/>
</dbReference>
<dbReference type="Ensembl" id="ENSPCET00000000978.1">
    <property type="protein sequence ID" value="ENSPCEP00000000942.1"/>
    <property type="gene ID" value="ENSPCEG00000000797.1"/>
</dbReference>
<proteinExistence type="inferred from homology"/>
<dbReference type="PROSITE" id="PS00666">
    <property type="entry name" value="DHDPS_2"/>
    <property type="match status" value="1"/>
</dbReference>
<dbReference type="SMART" id="SM01130">
    <property type="entry name" value="DHDPS"/>
    <property type="match status" value="1"/>
</dbReference>
<evidence type="ECO:0000256" key="7">
    <source>
        <dbReference type="ARBA" id="ARBA00023270"/>
    </source>
</evidence>
<evidence type="ECO:0000256" key="14">
    <source>
        <dbReference type="PIRSR" id="PIRSR001365-2"/>
    </source>
</evidence>
<dbReference type="PIRSF" id="PIRSF001365">
    <property type="entry name" value="DHDPS"/>
    <property type="match status" value="1"/>
</dbReference>
<dbReference type="PANTHER" id="PTHR12128">
    <property type="entry name" value="DIHYDRODIPICOLINATE SYNTHASE"/>
    <property type="match status" value="1"/>
</dbReference>
<accession>A0A8C8VDY4</accession>
<dbReference type="CDD" id="cd00408">
    <property type="entry name" value="DHDPS-like"/>
    <property type="match status" value="1"/>
</dbReference>
<evidence type="ECO:0000256" key="9">
    <source>
        <dbReference type="ARBA" id="ARBA00032879"/>
    </source>
</evidence>
<comment type="catalytic activity">
    <reaction evidence="10">
        <text>(4R)-4-hydroxy-2-oxoglutarate = glyoxylate + pyruvate</text>
        <dbReference type="Rhea" id="RHEA:30687"/>
        <dbReference type="ChEBI" id="CHEBI:15361"/>
        <dbReference type="ChEBI" id="CHEBI:36655"/>
        <dbReference type="ChEBI" id="CHEBI:62213"/>
        <dbReference type="EC" id="4.1.3.16"/>
    </reaction>
</comment>
<dbReference type="Gene3D" id="3.20.20.70">
    <property type="entry name" value="Aldolase class I"/>
    <property type="match status" value="1"/>
</dbReference>
<feature type="binding site" evidence="14">
    <location>
        <position position="84"/>
    </location>
    <ligand>
        <name>pyruvate</name>
        <dbReference type="ChEBI" id="CHEBI:15361"/>
    </ligand>
</feature>
<keyword evidence="7" id="KW-0704">Schiff base</keyword>
<sequence length="333" mass="35733">MAPYPGLLAPLRLGLAALCRRPLRQGRELSTPATPGTSLDLRGIFPPLATPFTARGEVDYGRLEENLHRYARIPFRGFVVQGSTGECPYLTPQERLAVLSCVRQALPPDRLLLAGTGCESTQGTIAMSLSVAEAGADAALVVTPCYYRGSMTSAALIHHYTQVADASPVPVVLYSVPANTGLELPLQAVLTLSQHPNIVGLKDSGGDITRLGLIVHKTRMEDFQALVGSAGFLMAGYAVGACGGICALANILGAPLCELERLCHEGRWQEARDLQLRLIEPNAAVTQKLGIPALKQAMEWFGYHGGSCRAPLRPLNEAEVQELRRDFSANGWL</sequence>